<comment type="caution">
    <text evidence="2">The sequence shown here is derived from an EMBL/GenBank/DDBJ whole genome shotgun (WGS) entry which is preliminary data.</text>
</comment>
<reference evidence="2 3" key="1">
    <citation type="submission" date="2024-05" db="EMBL/GenBank/DDBJ databases">
        <authorList>
            <person name="Duchaud E."/>
        </authorList>
    </citation>
    <scope>NUCLEOTIDE SEQUENCE [LARGE SCALE GENOMIC DNA]</scope>
    <source>
        <strain evidence="2">Ena-SAMPLE-TAB-13-05-2024-13:56:06:370-140302</strain>
    </source>
</reference>
<evidence type="ECO:0000313" key="2">
    <source>
        <dbReference type="EMBL" id="CAL2082478.1"/>
    </source>
</evidence>
<keyword evidence="3" id="KW-1185">Reference proteome</keyword>
<protein>
    <submittedName>
        <fullName evidence="2">Uncharacterized protein</fullName>
    </submittedName>
</protein>
<organism evidence="2 3">
    <name type="scientific">Tenacibaculum platacis</name>
    <dbReference type="NCBI Taxonomy" id="3137852"/>
    <lineage>
        <taxon>Bacteria</taxon>
        <taxon>Pseudomonadati</taxon>
        <taxon>Bacteroidota</taxon>
        <taxon>Flavobacteriia</taxon>
        <taxon>Flavobacteriales</taxon>
        <taxon>Flavobacteriaceae</taxon>
        <taxon>Tenacibaculum</taxon>
    </lineage>
</organism>
<keyword evidence="1" id="KW-0732">Signal</keyword>
<dbReference type="Proteomes" id="UP001497416">
    <property type="component" value="Unassembled WGS sequence"/>
</dbReference>
<name>A0ABM9NX19_9FLAO</name>
<proteinExistence type="predicted"/>
<evidence type="ECO:0000313" key="3">
    <source>
        <dbReference type="Proteomes" id="UP001497416"/>
    </source>
</evidence>
<gene>
    <name evidence="2" type="ORF">T190607A01A_11368</name>
</gene>
<accession>A0ABM9NX19</accession>
<dbReference type="EMBL" id="CAXIXY010000003">
    <property type="protein sequence ID" value="CAL2082478.1"/>
    <property type="molecule type" value="Genomic_DNA"/>
</dbReference>
<sequence length="314" mass="36128">MKFLSSPLFLIVSTFLLFISCTSNEELLDQENLNQNVKSALSIRERVAQFYAPTFYQDVDITDIFFCSNSSKTGAADWIAPVNYDGDWIAHNNWENMVSKGRDRGTLKGTVYFNFSSTNTHWFVLYSVYHPRDWADSPWCALDSHENDLEAILICAERLANNGFGKVVYAGTVYHNERKTYRASDLLFEGNRVKTFIQAKGHGIRKYNGSSDEDGTHIVYRFNANDYEVQQPSSKKQDLPQNMFYSLKDTKEELWSRRNLTTLFIGNSFNGDTYRNNAAHAPWGWGDIGTNPAKFVKDKFNLSLFNTNYDQKDF</sequence>
<dbReference type="RefSeq" id="WP_348711296.1">
    <property type="nucleotide sequence ID" value="NZ_CAXIXY010000003.1"/>
</dbReference>
<feature type="signal peptide" evidence="1">
    <location>
        <begin position="1"/>
        <end position="25"/>
    </location>
</feature>
<dbReference type="InterPro" id="IPR008701">
    <property type="entry name" value="NPP1"/>
</dbReference>
<dbReference type="Pfam" id="PF05630">
    <property type="entry name" value="NPP1"/>
    <property type="match status" value="1"/>
</dbReference>
<feature type="chain" id="PRO_5046136564" evidence="1">
    <location>
        <begin position="26"/>
        <end position="314"/>
    </location>
</feature>
<evidence type="ECO:0000256" key="1">
    <source>
        <dbReference type="SAM" id="SignalP"/>
    </source>
</evidence>
<dbReference type="PROSITE" id="PS51257">
    <property type="entry name" value="PROKAR_LIPOPROTEIN"/>
    <property type="match status" value="1"/>
</dbReference>